<keyword evidence="9" id="KW-0472">Membrane</keyword>
<dbReference type="EMBL" id="CAEKKB010000005">
    <property type="protein sequence ID" value="CAB4310177.1"/>
    <property type="molecule type" value="Genomic_DNA"/>
</dbReference>
<dbReference type="Gene3D" id="2.60.40.420">
    <property type="entry name" value="Cupredoxins - blue copper proteins"/>
    <property type="match status" value="1"/>
</dbReference>
<proteinExistence type="predicted"/>
<dbReference type="CDD" id="cd04216">
    <property type="entry name" value="Phytocyanin"/>
    <property type="match status" value="1"/>
</dbReference>
<evidence type="ECO:0000256" key="8">
    <source>
        <dbReference type="ARBA" id="ARBA00023008"/>
    </source>
</evidence>
<evidence type="ECO:0000256" key="9">
    <source>
        <dbReference type="ARBA" id="ARBA00023136"/>
    </source>
</evidence>
<keyword evidence="5" id="KW-0732">Signal</keyword>
<dbReference type="GO" id="GO:0016020">
    <property type="term" value="C:membrane"/>
    <property type="evidence" value="ECO:0007669"/>
    <property type="project" value="UniProtKB-SubCell"/>
</dbReference>
<evidence type="ECO:0000256" key="7">
    <source>
        <dbReference type="ARBA" id="ARBA00022989"/>
    </source>
</evidence>
<evidence type="ECO:0000313" key="13">
    <source>
        <dbReference type="EMBL" id="CAB4310177.1"/>
    </source>
</evidence>
<accession>A0A6J5XC23</accession>
<evidence type="ECO:0000256" key="5">
    <source>
        <dbReference type="ARBA" id="ARBA00022729"/>
    </source>
</evidence>
<keyword evidence="10" id="KW-1015">Disulfide bond</keyword>
<sequence>MKRRLIKSRNAYGDSGGRAHLRKFGMGLRKPRTSSAREYVLPHRNDPEALKEPPKMYDFIELSDWQSFVISRLSENWQEIHELQKERRNKCKYHHRTGRKGYIGVVEELVDKKIVAKDEEEKLLKEKEEGLITISGYNDVLAMALGTPEHGGRGRGVAIDKKMMEEQQKKHEAAQELLQKQIEMLKVAISGQTCNVSNSPRIPNISHMSEKASTNIPLKFMEVAAGKEVCEDGCDDVVEQIEVEANKIANWLSAQRTILLQVAQLLTSMCLNSLLHNVPLGEENVRVSVNYALNGASPLPIPVKGVLNTVEDAVGSQVAWPEDLIVFLDDIVEKKKKTTKEKLAKSLFQSILETIPKSCKILYGFAQKLMSQGQTLASYIDEDVFGVEKMIYVLKEDVISFIQMNGIGHAFIDSMIMVNSYLYKLVKDQEWEPMIAFMDPSRTFHDPNSSDEARRVQYIVKALNQASIDSIFLISYNPGDHWILTIIDEEKDNVYIIGSLQSLASTHYVVGDNKGWTINFDYQAWARVKLFYVGDSLVFNYPGGVHNVVKVSRIGFHQCAPPLGSEPLTSRKDVIKLATAGRKWYICGVAMHCAVGGQKLAITVLPSSFASSPSPTPIHILEVLEQNKGMDEDKYYWDYWDGPGLNIGLLS</sequence>
<keyword evidence="3" id="KW-0812">Transmembrane</keyword>
<dbReference type="InterPro" id="IPR058352">
    <property type="entry name" value="DUF8039"/>
</dbReference>
<dbReference type="SUPFAM" id="SSF49503">
    <property type="entry name" value="Cupredoxins"/>
    <property type="match status" value="1"/>
</dbReference>
<evidence type="ECO:0000256" key="3">
    <source>
        <dbReference type="ARBA" id="ARBA00022692"/>
    </source>
</evidence>
<dbReference type="PROSITE" id="PS51485">
    <property type="entry name" value="PHYTOCYANIN"/>
    <property type="match status" value="1"/>
</dbReference>
<keyword evidence="11" id="KW-0325">Glycoprotein</keyword>
<keyword evidence="8" id="KW-0186">Copper</keyword>
<evidence type="ECO:0000256" key="11">
    <source>
        <dbReference type="ARBA" id="ARBA00023180"/>
    </source>
</evidence>
<keyword evidence="6" id="KW-0249">Electron transport</keyword>
<dbReference type="FunFam" id="2.60.40.420:FF:000067">
    <property type="entry name" value="Cupredoxin superfamily protein"/>
    <property type="match status" value="1"/>
</dbReference>
<evidence type="ECO:0000256" key="4">
    <source>
        <dbReference type="ARBA" id="ARBA00022723"/>
    </source>
</evidence>
<dbReference type="OrthoDB" id="1869436at2759"/>
<dbReference type="Pfam" id="PF02298">
    <property type="entry name" value="Cu_bind_like"/>
    <property type="match status" value="1"/>
</dbReference>
<dbReference type="GO" id="GO:0046872">
    <property type="term" value="F:metal ion binding"/>
    <property type="evidence" value="ECO:0007669"/>
    <property type="project" value="UniProtKB-KW"/>
</dbReference>
<dbReference type="Proteomes" id="UP000507245">
    <property type="component" value="Unassembled WGS sequence"/>
</dbReference>
<reference evidence="14" key="1">
    <citation type="journal article" date="2020" name="Genome Biol.">
        <title>Gamete binning: chromosome-level and haplotype-resolved genome assembly enabled by high-throughput single-cell sequencing of gamete genomes.</title>
        <authorList>
            <person name="Campoy J.A."/>
            <person name="Sun H."/>
            <person name="Goel M."/>
            <person name="Jiao W.-B."/>
            <person name="Folz-Donahue K."/>
            <person name="Wang N."/>
            <person name="Rubio M."/>
            <person name="Liu C."/>
            <person name="Kukat C."/>
            <person name="Ruiz D."/>
            <person name="Huettel B."/>
            <person name="Schneeberger K."/>
        </authorList>
    </citation>
    <scope>NUCLEOTIDE SEQUENCE [LARGE SCALE GENOMIC DNA]</scope>
    <source>
        <strain evidence="14">cv. Rojo Pasion</strain>
    </source>
</reference>
<dbReference type="InterPro" id="IPR008972">
    <property type="entry name" value="Cupredoxin"/>
</dbReference>
<keyword evidence="7" id="KW-1133">Transmembrane helix</keyword>
<dbReference type="AlphaFoldDB" id="A0A6J5XC23"/>
<keyword evidence="2" id="KW-0813">Transport</keyword>
<dbReference type="InterPro" id="IPR003245">
    <property type="entry name" value="Phytocyanin_dom"/>
</dbReference>
<evidence type="ECO:0000256" key="10">
    <source>
        <dbReference type="ARBA" id="ARBA00023157"/>
    </source>
</evidence>
<dbReference type="PANTHER" id="PTHR33018">
    <property type="entry name" value="OS10G0338966 PROTEIN-RELATED"/>
    <property type="match status" value="1"/>
</dbReference>
<comment type="subcellular location">
    <subcellularLocation>
        <location evidence="1">Membrane</location>
        <topology evidence="1">Single-pass type I membrane protein</topology>
    </subcellularLocation>
</comment>
<protein>
    <recommendedName>
        <fullName evidence="12">Phytocyanin domain-containing protein</fullName>
    </recommendedName>
</protein>
<evidence type="ECO:0000256" key="2">
    <source>
        <dbReference type="ARBA" id="ARBA00022448"/>
    </source>
</evidence>
<keyword evidence="14" id="KW-1185">Reference proteome</keyword>
<feature type="domain" description="Phytocyanin" evidence="12">
    <location>
        <begin position="506"/>
        <end position="606"/>
    </location>
</feature>
<dbReference type="PANTHER" id="PTHR33018:SF31">
    <property type="entry name" value="TRANSPOSASE, PTTA_EN_SPM, PLANT"/>
    <property type="match status" value="1"/>
</dbReference>
<keyword evidence="4" id="KW-0479">Metal-binding</keyword>
<evidence type="ECO:0000256" key="6">
    <source>
        <dbReference type="ARBA" id="ARBA00022982"/>
    </source>
</evidence>
<gene>
    <name evidence="13" type="ORF">ORAREDHAP_LOCUS31848</name>
</gene>
<evidence type="ECO:0000313" key="14">
    <source>
        <dbReference type="Proteomes" id="UP000507245"/>
    </source>
</evidence>
<dbReference type="GO" id="GO:0009055">
    <property type="term" value="F:electron transfer activity"/>
    <property type="evidence" value="ECO:0007669"/>
    <property type="project" value="InterPro"/>
</dbReference>
<evidence type="ECO:0000256" key="1">
    <source>
        <dbReference type="ARBA" id="ARBA00004479"/>
    </source>
</evidence>
<evidence type="ECO:0000259" key="12">
    <source>
        <dbReference type="PROSITE" id="PS51485"/>
    </source>
</evidence>
<organism evidence="13 14">
    <name type="scientific">Prunus armeniaca</name>
    <name type="common">Apricot</name>
    <name type="synonym">Armeniaca vulgaris</name>
    <dbReference type="NCBI Taxonomy" id="36596"/>
    <lineage>
        <taxon>Eukaryota</taxon>
        <taxon>Viridiplantae</taxon>
        <taxon>Streptophyta</taxon>
        <taxon>Embryophyta</taxon>
        <taxon>Tracheophyta</taxon>
        <taxon>Spermatophyta</taxon>
        <taxon>Magnoliopsida</taxon>
        <taxon>eudicotyledons</taxon>
        <taxon>Gunneridae</taxon>
        <taxon>Pentapetalae</taxon>
        <taxon>rosids</taxon>
        <taxon>fabids</taxon>
        <taxon>Rosales</taxon>
        <taxon>Rosaceae</taxon>
        <taxon>Amygdaloideae</taxon>
        <taxon>Amygdaleae</taxon>
        <taxon>Prunus</taxon>
    </lineage>
</organism>
<dbReference type="GO" id="GO:0009610">
    <property type="term" value="P:response to symbiotic fungus"/>
    <property type="evidence" value="ECO:0007669"/>
    <property type="project" value="UniProtKB-ARBA"/>
</dbReference>
<name>A0A6J5XC23_PRUAR</name>
<dbReference type="Pfam" id="PF26133">
    <property type="entry name" value="DUF8039"/>
    <property type="match status" value="1"/>
</dbReference>